<dbReference type="EMBL" id="JAGMUV010000054">
    <property type="protein sequence ID" value="KAH7109146.1"/>
    <property type="molecule type" value="Genomic_DNA"/>
</dbReference>
<proteinExistence type="predicted"/>
<dbReference type="OrthoDB" id="432970at2759"/>
<feature type="region of interest" description="Disordered" evidence="1">
    <location>
        <begin position="24"/>
        <end position="47"/>
    </location>
</feature>
<keyword evidence="3" id="KW-1185">Reference proteome</keyword>
<reference evidence="2" key="1">
    <citation type="journal article" date="2021" name="Nat. Commun.">
        <title>Genetic determinants of endophytism in the Arabidopsis root mycobiome.</title>
        <authorList>
            <person name="Mesny F."/>
            <person name="Miyauchi S."/>
            <person name="Thiergart T."/>
            <person name="Pickel B."/>
            <person name="Atanasova L."/>
            <person name="Karlsson M."/>
            <person name="Huettel B."/>
            <person name="Barry K.W."/>
            <person name="Haridas S."/>
            <person name="Chen C."/>
            <person name="Bauer D."/>
            <person name="Andreopoulos W."/>
            <person name="Pangilinan J."/>
            <person name="LaButti K."/>
            <person name="Riley R."/>
            <person name="Lipzen A."/>
            <person name="Clum A."/>
            <person name="Drula E."/>
            <person name="Henrissat B."/>
            <person name="Kohler A."/>
            <person name="Grigoriev I.V."/>
            <person name="Martin F.M."/>
            <person name="Hacquard S."/>
        </authorList>
    </citation>
    <scope>NUCLEOTIDE SEQUENCE</scope>
    <source>
        <strain evidence="2">MPI-CAGE-AT-0147</strain>
    </source>
</reference>
<evidence type="ECO:0000256" key="1">
    <source>
        <dbReference type="SAM" id="MobiDB-lite"/>
    </source>
</evidence>
<dbReference type="AlphaFoldDB" id="A0A9P9CY07"/>
<comment type="caution">
    <text evidence="2">The sequence shown here is derived from an EMBL/GenBank/DDBJ whole genome shotgun (WGS) entry which is preliminary data.</text>
</comment>
<gene>
    <name evidence="2" type="ORF">EDB81DRAFT_834610</name>
</gene>
<evidence type="ECO:0000313" key="2">
    <source>
        <dbReference type="EMBL" id="KAH7109146.1"/>
    </source>
</evidence>
<feature type="compositionally biased region" description="Basic and acidic residues" evidence="1">
    <location>
        <begin position="36"/>
        <end position="47"/>
    </location>
</feature>
<sequence>MSSCDGDGNLRLQNRVSIMTTARFASNSTVGSPGSPRDDAHSARRDSGYNDRFVKAVRTVLKEQEEACRNASNAFWDNCGLLAVNILQSPIYWIHKADPFVACGSVRYVERGNAKSGYGRRCRR</sequence>
<evidence type="ECO:0000313" key="3">
    <source>
        <dbReference type="Proteomes" id="UP000738349"/>
    </source>
</evidence>
<name>A0A9P9CY07_9HYPO</name>
<dbReference type="Proteomes" id="UP000738349">
    <property type="component" value="Unassembled WGS sequence"/>
</dbReference>
<protein>
    <submittedName>
        <fullName evidence="2">Uncharacterized protein</fullName>
    </submittedName>
</protein>
<accession>A0A9P9CY07</accession>
<organism evidence="2 3">
    <name type="scientific">Dactylonectria macrodidyma</name>
    <dbReference type="NCBI Taxonomy" id="307937"/>
    <lineage>
        <taxon>Eukaryota</taxon>
        <taxon>Fungi</taxon>
        <taxon>Dikarya</taxon>
        <taxon>Ascomycota</taxon>
        <taxon>Pezizomycotina</taxon>
        <taxon>Sordariomycetes</taxon>
        <taxon>Hypocreomycetidae</taxon>
        <taxon>Hypocreales</taxon>
        <taxon>Nectriaceae</taxon>
        <taxon>Dactylonectria</taxon>
    </lineage>
</organism>